<dbReference type="Pfam" id="PF03098">
    <property type="entry name" value="An_peroxidase"/>
    <property type="match status" value="1"/>
</dbReference>
<dbReference type="GO" id="GO:0006979">
    <property type="term" value="P:response to oxidative stress"/>
    <property type="evidence" value="ECO:0007669"/>
    <property type="project" value="InterPro"/>
</dbReference>
<keyword evidence="2" id="KW-0964">Secreted</keyword>
<dbReference type="EMBL" id="BMAT01008673">
    <property type="protein sequence ID" value="GFR90502.1"/>
    <property type="molecule type" value="Genomic_DNA"/>
</dbReference>
<evidence type="ECO:0000256" key="1">
    <source>
        <dbReference type="ARBA" id="ARBA00004613"/>
    </source>
</evidence>
<keyword evidence="5" id="KW-0732">Signal</keyword>
<accession>A0AAV4GXS7</accession>
<evidence type="ECO:0000313" key="6">
    <source>
        <dbReference type="EMBL" id="GFR90502.1"/>
    </source>
</evidence>
<dbReference type="InterPro" id="IPR010255">
    <property type="entry name" value="Haem_peroxidase_sf"/>
</dbReference>
<keyword evidence="7" id="KW-1185">Reference proteome</keyword>
<feature type="region of interest" description="Disordered" evidence="4">
    <location>
        <begin position="45"/>
        <end position="125"/>
    </location>
</feature>
<feature type="chain" id="PRO_5043405457" evidence="5">
    <location>
        <begin position="22"/>
        <end position="254"/>
    </location>
</feature>
<comment type="subcellular location">
    <subcellularLocation>
        <location evidence="1">Secreted</location>
    </subcellularLocation>
</comment>
<dbReference type="AlphaFoldDB" id="A0AAV4GXS7"/>
<dbReference type="GO" id="GO:0005576">
    <property type="term" value="C:extracellular region"/>
    <property type="evidence" value="ECO:0007669"/>
    <property type="project" value="UniProtKB-SubCell"/>
</dbReference>
<protein>
    <submittedName>
        <fullName evidence="6">Chorion peroxidase</fullName>
    </submittedName>
</protein>
<dbReference type="InterPro" id="IPR037120">
    <property type="entry name" value="Haem_peroxidase_sf_animal"/>
</dbReference>
<keyword evidence="3" id="KW-0325">Glycoprotein</keyword>
<dbReference type="Gene3D" id="1.10.640.10">
    <property type="entry name" value="Haem peroxidase domain superfamily, animal type"/>
    <property type="match status" value="1"/>
</dbReference>
<dbReference type="SUPFAM" id="SSF48113">
    <property type="entry name" value="Heme-dependent peroxidases"/>
    <property type="match status" value="1"/>
</dbReference>
<evidence type="ECO:0000256" key="5">
    <source>
        <dbReference type="SAM" id="SignalP"/>
    </source>
</evidence>
<dbReference type="PROSITE" id="PS50292">
    <property type="entry name" value="PEROXIDASE_3"/>
    <property type="match status" value="1"/>
</dbReference>
<name>A0AAV4GXS7_9GAST</name>
<feature type="signal peptide" evidence="5">
    <location>
        <begin position="1"/>
        <end position="21"/>
    </location>
</feature>
<dbReference type="Proteomes" id="UP000762676">
    <property type="component" value="Unassembled WGS sequence"/>
</dbReference>
<sequence>MQPTSTRLFFCLYNVFSAADAQKIATPAKVNGRLTGHVTFYEQELLLSRQKRQTRGGGRGRRPRPQGPRPTPAPQAATTNPTPAAQTTAATVPTTPAAAPTAATTVITPNPTTLTTPADSTPPEVTTVGTATCGTEVYRSADGSCNNKDEPSWGAKDSTFQRLLQPVYSETNNVYGPVLTSTVDGSALPSPRLISRIIHDPLDRPERRPVMNMQWGQFLDHDITSTPVNPSSETCCYDGIVASGVTQHPHVAQK</sequence>
<keyword evidence="6" id="KW-0575">Peroxidase</keyword>
<dbReference type="GO" id="GO:0004601">
    <property type="term" value="F:peroxidase activity"/>
    <property type="evidence" value="ECO:0007669"/>
    <property type="project" value="UniProtKB-KW"/>
</dbReference>
<feature type="compositionally biased region" description="Low complexity" evidence="4">
    <location>
        <begin position="74"/>
        <end position="118"/>
    </location>
</feature>
<evidence type="ECO:0000313" key="7">
    <source>
        <dbReference type="Proteomes" id="UP000762676"/>
    </source>
</evidence>
<dbReference type="PANTHER" id="PTHR11475">
    <property type="entry name" value="OXIDASE/PEROXIDASE"/>
    <property type="match status" value="1"/>
</dbReference>
<evidence type="ECO:0000256" key="4">
    <source>
        <dbReference type="SAM" id="MobiDB-lite"/>
    </source>
</evidence>
<comment type="caution">
    <text evidence="6">The sequence shown here is derived from an EMBL/GenBank/DDBJ whole genome shotgun (WGS) entry which is preliminary data.</text>
</comment>
<dbReference type="GO" id="GO:0020037">
    <property type="term" value="F:heme binding"/>
    <property type="evidence" value="ECO:0007669"/>
    <property type="project" value="InterPro"/>
</dbReference>
<dbReference type="InterPro" id="IPR019791">
    <property type="entry name" value="Haem_peroxidase_animal"/>
</dbReference>
<evidence type="ECO:0000256" key="3">
    <source>
        <dbReference type="ARBA" id="ARBA00023180"/>
    </source>
</evidence>
<gene>
    <name evidence="6" type="ORF">ElyMa_004305100</name>
</gene>
<reference evidence="6 7" key="1">
    <citation type="journal article" date="2021" name="Elife">
        <title>Chloroplast acquisition without the gene transfer in kleptoplastic sea slugs, Plakobranchus ocellatus.</title>
        <authorList>
            <person name="Maeda T."/>
            <person name="Takahashi S."/>
            <person name="Yoshida T."/>
            <person name="Shimamura S."/>
            <person name="Takaki Y."/>
            <person name="Nagai Y."/>
            <person name="Toyoda A."/>
            <person name="Suzuki Y."/>
            <person name="Arimoto A."/>
            <person name="Ishii H."/>
            <person name="Satoh N."/>
            <person name="Nishiyama T."/>
            <person name="Hasebe M."/>
            <person name="Maruyama T."/>
            <person name="Minagawa J."/>
            <person name="Obokata J."/>
            <person name="Shigenobu S."/>
        </authorList>
    </citation>
    <scope>NUCLEOTIDE SEQUENCE [LARGE SCALE GENOMIC DNA]</scope>
</reference>
<feature type="compositionally biased region" description="Basic residues" evidence="4">
    <location>
        <begin position="49"/>
        <end position="64"/>
    </location>
</feature>
<evidence type="ECO:0000256" key="2">
    <source>
        <dbReference type="ARBA" id="ARBA00022525"/>
    </source>
</evidence>
<keyword evidence="6" id="KW-0560">Oxidoreductase</keyword>
<dbReference type="PANTHER" id="PTHR11475:SF4">
    <property type="entry name" value="CHORION PEROXIDASE"/>
    <property type="match status" value="1"/>
</dbReference>
<proteinExistence type="predicted"/>
<organism evidence="6 7">
    <name type="scientific">Elysia marginata</name>
    <dbReference type="NCBI Taxonomy" id="1093978"/>
    <lineage>
        <taxon>Eukaryota</taxon>
        <taxon>Metazoa</taxon>
        <taxon>Spiralia</taxon>
        <taxon>Lophotrochozoa</taxon>
        <taxon>Mollusca</taxon>
        <taxon>Gastropoda</taxon>
        <taxon>Heterobranchia</taxon>
        <taxon>Euthyneura</taxon>
        <taxon>Panpulmonata</taxon>
        <taxon>Sacoglossa</taxon>
        <taxon>Placobranchoidea</taxon>
        <taxon>Plakobranchidae</taxon>
        <taxon>Elysia</taxon>
    </lineage>
</organism>